<name>A0ABY2GTU8_9HYPO</name>
<proteinExistence type="predicted"/>
<dbReference type="Proteomes" id="UP001642720">
    <property type="component" value="Unassembled WGS sequence"/>
</dbReference>
<evidence type="ECO:0000313" key="2">
    <source>
        <dbReference type="EMBL" id="TFA98724.1"/>
    </source>
</evidence>
<gene>
    <name evidence="2" type="ORF">CCMA1212_009488</name>
</gene>
<evidence type="ECO:0000256" key="1">
    <source>
        <dbReference type="SAM" id="MobiDB-lite"/>
    </source>
</evidence>
<organism evidence="2 3">
    <name type="scientific">Trichoderma ghanense</name>
    <dbReference type="NCBI Taxonomy" id="65468"/>
    <lineage>
        <taxon>Eukaryota</taxon>
        <taxon>Fungi</taxon>
        <taxon>Dikarya</taxon>
        <taxon>Ascomycota</taxon>
        <taxon>Pezizomycotina</taxon>
        <taxon>Sordariomycetes</taxon>
        <taxon>Hypocreomycetidae</taxon>
        <taxon>Hypocreales</taxon>
        <taxon>Hypocreaceae</taxon>
        <taxon>Trichoderma</taxon>
    </lineage>
</organism>
<comment type="caution">
    <text evidence="2">The sequence shown here is derived from an EMBL/GenBank/DDBJ whole genome shotgun (WGS) entry which is preliminary data.</text>
</comment>
<dbReference type="GeneID" id="300581020"/>
<dbReference type="EMBL" id="PPTA01000018">
    <property type="protein sequence ID" value="TFA98724.1"/>
    <property type="molecule type" value="Genomic_DNA"/>
</dbReference>
<reference evidence="2 3" key="1">
    <citation type="submission" date="2018-01" db="EMBL/GenBank/DDBJ databases">
        <title>Genome characterization of the sugarcane-associated fungus Trichoderma ghanense CCMA-1212 and their application in lignocelulose bioconversion.</title>
        <authorList>
            <person name="Steindorff A.S."/>
            <person name="Mendes T.D."/>
            <person name="Vilela E.S.D."/>
            <person name="Rodrigues D.S."/>
            <person name="Formighieri E.F."/>
            <person name="Melo I.S."/>
            <person name="Favaro L.C.L."/>
        </authorList>
    </citation>
    <scope>NUCLEOTIDE SEQUENCE [LARGE SCALE GENOMIC DNA]</scope>
    <source>
        <strain evidence="2 3">CCMA-1212</strain>
    </source>
</reference>
<sequence>MPNSSNNAVYNGSINDPVQPPAPNRPPNHNFAIGRFLCDPEQKSPLGLSTIQSAEEAEAAAKARMAAKLHAFEQQF</sequence>
<feature type="compositionally biased region" description="Polar residues" evidence="1">
    <location>
        <begin position="1"/>
        <end position="14"/>
    </location>
</feature>
<dbReference type="RefSeq" id="XP_073554926.1">
    <property type="nucleotide sequence ID" value="XM_073706570.1"/>
</dbReference>
<accession>A0ABY2GTU8</accession>
<protein>
    <submittedName>
        <fullName evidence="2">Uncharacterized protein</fullName>
    </submittedName>
</protein>
<keyword evidence="3" id="KW-1185">Reference proteome</keyword>
<evidence type="ECO:0000313" key="3">
    <source>
        <dbReference type="Proteomes" id="UP001642720"/>
    </source>
</evidence>
<feature type="region of interest" description="Disordered" evidence="1">
    <location>
        <begin position="1"/>
        <end position="30"/>
    </location>
</feature>